<evidence type="ECO:0000313" key="4">
    <source>
        <dbReference type="Proteomes" id="UP000694390"/>
    </source>
</evidence>
<dbReference type="InterPro" id="IPR035979">
    <property type="entry name" value="RBD_domain_sf"/>
</dbReference>
<dbReference type="PANTHER" id="PTHR15225:SF8">
    <property type="entry name" value="RNA-BINDING PROTEIN 43"/>
    <property type="match status" value="1"/>
</dbReference>
<dbReference type="GeneTree" id="ENSGT00530000063686"/>
<dbReference type="Proteomes" id="UP000694390">
    <property type="component" value="Chromosome 11"/>
</dbReference>
<keyword evidence="1" id="KW-0694">RNA-binding</keyword>
<dbReference type="PROSITE" id="PS50102">
    <property type="entry name" value="RRM"/>
    <property type="match status" value="1"/>
</dbReference>
<accession>A0A8C5F2Y7</accession>
<reference evidence="3" key="3">
    <citation type="submission" date="2025-09" db="UniProtKB">
        <authorList>
            <consortium name="Ensembl"/>
        </authorList>
    </citation>
    <scope>IDENTIFICATION</scope>
</reference>
<keyword evidence="4" id="KW-1185">Reference proteome</keyword>
<dbReference type="Gene3D" id="3.30.70.330">
    <property type="match status" value="1"/>
</dbReference>
<dbReference type="InterPro" id="IPR009909">
    <property type="entry name" value="Nmi/IFP35_dom"/>
</dbReference>
<gene>
    <name evidence="3" type="primary">RBM43</name>
</gene>
<proteinExistence type="predicted"/>
<dbReference type="OrthoDB" id="9948435at2759"/>
<evidence type="ECO:0000313" key="3">
    <source>
        <dbReference type="Ensembl" id="ENSGEVP00005029945.1"/>
    </source>
</evidence>
<dbReference type="PANTHER" id="PTHR15225">
    <property type="entry name" value="INTERFERON-INDUCED PROTEIN 35/NMI N-MYC/STAT INTERACTING PROTEIN"/>
    <property type="match status" value="1"/>
</dbReference>
<dbReference type="CDD" id="cd12546">
    <property type="entry name" value="RRM_RBM43"/>
    <property type="match status" value="1"/>
</dbReference>
<organism evidence="3 4">
    <name type="scientific">Gopherus evgoodei</name>
    <name type="common">Goodes thornscrub tortoise</name>
    <dbReference type="NCBI Taxonomy" id="1825980"/>
    <lineage>
        <taxon>Eukaryota</taxon>
        <taxon>Metazoa</taxon>
        <taxon>Chordata</taxon>
        <taxon>Craniata</taxon>
        <taxon>Vertebrata</taxon>
        <taxon>Euteleostomi</taxon>
        <taxon>Archelosauria</taxon>
        <taxon>Testudinata</taxon>
        <taxon>Testudines</taxon>
        <taxon>Cryptodira</taxon>
        <taxon>Durocryptodira</taxon>
        <taxon>Testudinoidea</taxon>
        <taxon>Testudinidae</taxon>
        <taxon>Gopherus</taxon>
    </lineage>
</organism>
<dbReference type="InterPro" id="IPR000504">
    <property type="entry name" value="RRM_dom"/>
</dbReference>
<dbReference type="AlphaFoldDB" id="A0A8C5F2Y7"/>
<name>A0A8C5F2Y7_9SAUR</name>
<feature type="domain" description="RRM" evidence="2">
    <location>
        <begin position="8"/>
        <end position="95"/>
    </location>
</feature>
<protein>
    <submittedName>
        <fullName evidence="3">RNA binding motif protein 43</fullName>
    </submittedName>
</protein>
<evidence type="ECO:0000256" key="1">
    <source>
        <dbReference type="PROSITE-ProRule" id="PRU00176"/>
    </source>
</evidence>
<reference evidence="3" key="2">
    <citation type="submission" date="2025-08" db="UniProtKB">
        <authorList>
            <consortium name="Ensembl"/>
        </authorList>
    </citation>
    <scope>IDENTIFICATION</scope>
</reference>
<dbReference type="Ensembl" id="ENSGEVT00005031442.1">
    <property type="protein sequence ID" value="ENSGEVP00005029945.1"/>
    <property type="gene ID" value="ENSGEVG00005020902.1"/>
</dbReference>
<dbReference type="InterPro" id="IPR012677">
    <property type="entry name" value="Nucleotide-bd_a/b_plait_sf"/>
</dbReference>
<dbReference type="SUPFAM" id="SSF54928">
    <property type="entry name" value="RNA-binding domain, RBD"/>
    <property type="match status" value="1"/>
</dbReference>
<reference evidence="3" key="1">
    <citation type="submission" date="2019-06" db="EMBL/GenBank/DDBJ databases">
        <title>G10K-VGP Goodes thornscrub tortoise genome, primary haplotype.</title>
        <authorList>
            <person name="Murphy B."/>
            <person name="Edwards T."/>
            <person name="Rhie A."/>
            <person name="Koren S."/>
            <person name="Phillippy A."/>
            <person name="Fedrigo O."/>
            <person name="Haase B."/>
            <person name="Mountcastle J."/>
            <person name="Lewin H."/>
            <person name="Damas J."/>
            <person name="Howe K."/>
            <person name="Formenti G."/>
            <person name="Myers G."/>
            <person name="Durbin R."/>
            <person name="Jarvis E.D."/>
        </authorList>
    </citation>
    <scope>NUCLEOTIDE SEQUENCE [LARGE SCALE GENOMIC DNA]</scope>
</reference>
<sequence length="322" mass="36807">KSTAKSEKTIVVSGIPDGIVKDDVMADILMIHFQKPKNRGGDVKDVVYPTTVKGVAYIIFEDQEVTENVLQKDEHRLEDKRLGRYYPLKISLYSDMFSPVSRPVLDLSIFGDKYILDRSGAGASEDYPALSFRPLHPMGKFLFKGSFPAIKSPKDNLLLKQIPFQEGQEGREKKCGLFVEPNNTFVHNVNREEQVVVLDTDIYCYMKRFLYKEITDGEITTIYLENASASSDSRELERAKEEIEICLQNFIADYVKKDSLLMANTRSERLKYKRAFESIKSRFPKVLVIHYDTHIDVIGSSSETYEFTQEVVRTVKSQKGPS</sequence>
<dbReference type="Pfam" id="PF07292">
    <property type="entry name" value="NID"/>
    <property type="match status" value="1"/>
</dbReference>
<dbReference type="GO" id="GO:0003723">
    <property type="term" value="F:RNA binding"/>
    <property type="evidence" value="ECO:0007669"/>
    <property type="project" value="UniProtKB-UniRule"/>
</dbReference>
<evidence type="ECO:0000259" key="2">
    <source>
        <dbReference type="PROSITE" id="PS50102"/>
    </source>
</evidence>